<keyword evidence="1" id="KW-0732">Signal</keyword>
<comment type="caution">
    <text evidence="3">The sequence shown here is derived from an EMBL/GenBank/DDBJ whole genome shotgun (WGS) entry which is preliminary data.</text>
</comment>
<dbReference type="EMBL" id="JANVAD010000007">
    <property type="protein sequence ID" value="MCS6523653.1"/>
    <property type="molecule type" value="Genomic_DNA"/>
</dbReference>
<evidence type="ECO:0000313" key="3">
    <source>
        <dbReference type="EMBL" id="MCS6523653.1"/>
    </source>
</evidence>
<feature type="signal peptide" evidence="1">
    <location>
        <begin position="1"/>
        <end position="38"/>
    </location>
</feature>
<keyword evidence="4" id="KW-1185">Reference proteome</keyword>
<dbReference type="InterPro" id="IPR005084">
    <property type="entry name" value="CBM6"/>
</dbReference>
<dbReference type="PROSITE" id="PS51175">
    <property type="entry name" value="CBM6"/>
    <property type="match status" value="1"/>
</dbReference>
<reference evidence="3 4" key="1">
    <citation type="submission" date="2022-08" db="EMBL/GenBank/DDBJ databases">
        <title>Taxonomy of Curtobacterium flaccumfaciens.</title>
        <authorList>
            <person name="Osdaghi E."/>
            <person name="Taghavi S.M."/>
            <person name="Hamidizade M."/>
            <person name="Abachi H."/>
            <person name="Fazliarab A."/>
            <person name="Baeyen S."/>
            <person name="Portier P."/>
            <person name="Van Vaerenbergh J."/>
            <person name="Jacques M.-A."/>
        </authorList>
    </citation>
    <scope>NUCLEOTIDE SEQUENCE [LARGE SCALE GENOMIC DNA]</scope>
    <source>
        <strain evidence="3 4">LMG8786T</strain>
    </source>
</reference>
<dbReference type="InterPro" id="IPR008979">
    <property type="entry name" value="Galactose-bd-like_sf"/>
</dbReference>
<organism evidence="3 4">
    <name type="scientific">Curtobacterium citreum</name>
    <dbReference type="NCBI Taxonomy" id="2036"/>
    <lineage>
        <taxon>Bacteria</taxon>
        <taxon>Bacillati</taxon>
        <taxon>Actinomycetota</taxon>
        <taxon>Actinomycetes</taxon>
        <taxon>Micrococcales</taxon>
        <taxon>Microbacteriaceae</taxon>
        <taxon>Curtobacterium</taxon>
    </lineage>
</organism>
<evidence type="ECO:0000259" key="2">
    <source>
        <dbReference type="PROSITE" id="PS51175"/>
    </source>
</evidence>
<evidence type="ECO:0000256" key="1">
    <source>
        <dbReference type="SAM" id="SignalP"/>
    </source>
</evidence>
<dbReference type="Gene3D" id="3.20.20.80">
    <property type="entry name" value="Glycosidases"/>
    <property type="match status" value="1"/>
</dbReference>
<dbReference type="SUPFAM" id="SSF51445">
    <property type="entry name" value="(Trans)glycosidases"/>
    <property type="match status" value="1"/>
</dbReference>
<proteinExistence type="predicted"/>
<evidence type="ECO:0000313" key="4">
    <source>
        <dbReference type="Proteomes" id="UP001652264"/>
    </source>
</evidence>
<dbReference type="InterPro" id="IPR006311">
    <property type="entry name" value="TAT_signal"/>
</dbReference>
<protein>
    <recommendedName>
        <fullName evidence="2">CBM6 domain-containing protein</fullName>
    </recommendedName>
</protein>
<dbReference type="PROSITE" id="PS51318">
    <property type="entry name" value="TAT"/>
    <property type="match status" value="1"/>
</dbReference>
<dbReference type="InterPro" id="IPR017853">
    <property type="entry name" value="GH"/>
</dbReference>
<dbReference type="SUPFAM" id="SSF49785">
    <property type="entry name" value="Galactose-binding domain-like"/>
    <property type="match status" value="1"/>
</dbReference>
<sequence length="894" mass="92784">MPRPVTPGRRRAPGFAAAVSVAALTALGLVGIAPTASAATVDHLGVAFGSSTGAVRGGAGGTLYGLGDLGNPTQALVDGAHVTNTSQKPPGGAQHPTGDALRVEPSFFAGAGKDEYVYMQDHYPDFPYNGGNRPGDANNDGVWDYLPIVKQEAETIATQSAHPKQYVFIPFNEPDLDWYTNWTNDKSQFLSDWSAVYTTIQQVWTAHGLGHAKIGAMGDSSFHADRTTDFLTYAKAQNQLPDVTIWHELNPGSLANFRTNMSTYRGILSNLGLSAIPVNITEYGNPRDMGVPGQLVQWISMFEDQKVDAQTAYWNYAGNLNDNSSRTNSANGGWWLYKWYGDLTGTTATVTPPQPNTTDTLQGVASIDTTAKKATVLLGGGTNDVSVDLTGLSSSVFGSSVDVTVRADRLNGKEGLSQQPPVIVSQRATVSNGTLSVTVPNSDRYAAYQVEVTPARANRPAVDTSAVSTVEAENTTLTDATVYTQDPSSVNGMASGGKDVGAFDKADSAATWTVNAPTAGTYRLTVLGGANGQPGQHALFVDDTFNQLVKYSADQSWTYRGTTSVLVQLAAGSHTFSLRASKDGTNVLPGADITLDRFTVQNVTIGDTDTYPAVDARLAGSATMTYGSSTSAANGGATLSGSGSATFFVSTLESGYQDVSVDSVTTGASALTLSVGGRNVSLGSVSGAGSWRTTVRLWLPQGISELRVGAPNGATVTGITTVRGSTQRAADTATANAVRVQGESLTLAGSARAVQIPASAGSNGDADANGVVTKLGYLGNGAGNTATLTRPSSLGAGAYVLTVSAANADQSSNLNYNPQVVNRFLDVTEAGGATTRGTFRNGYSWNSFWDTSIPLDLTTASGSLTLGNAGAYAPDVDVVTLAKLTAGSATTVAR</sequence>
<feature type="chain" id="PRO_5046546739" description="CBM6 domain-containing protein" evidence="1">
    <location>
        <begin position="39"/>
        <end position="894"/>
    </location>
</feature>
<accession>A0ABT2HK50</accession>
<dbReference type="Proteomes" id="UP001652264">
    <property type="component" value="Unassembled WGS sequence"/>
</dbReference>
<name>A0ABT2HK50_9MICO</name>
<dbReference type="RefSeq" id="WP_229666911.1">
    <property type="nucleotide sequence ID" value="NZ_BMNV01000009.1"/>
</dbReference>
<dbReference type="Pfam" id="PF16990">
    <property type="entry name" value="CBM_35"/>
    <property type="match status" value="1"/>
</dbReference>
<feature type="domain" description="CBM6" evidence="2">
    <location>
        <begin position="468"/>
        <end position="601"/>
    </location>
</feature>
<gene>
    <name evidence="3" type="ORF">NYQ28_13850</name>
</gene>
<dbReference type="GeneID" id="95322656"/>
<dbReference type="Gene3D" id="2.60.120.260">
    <property type="entry name" value="Galactose-binding domain-like"/>
    <property type="match status" value="2"/>
</dbReference>